<comment type="subcellular location">
    <subcellularLocation>
        <location evidence="1">Membrane</location>
        <topology evidence="1">Multi-pass membrane protein</topology>
    </subcellularLocation>
</comment>
<feature type="transmembrane region" description="Helical" evidence="7">
    <location>
        <begin position="51"/>
        <end position="71"/>
    </location>
</feature>
<dbReference type="PANTHER" id="PTHR33048:SF42">
    <property type="entry name" value="INTEGRAL MEMBRANE PROTEIN"/>
    <property type="match status" value="1"/>
</dbReference>
<evidence type="ECO:0000256" key="1">
    <source>
        <dbReference type="ARBA" id="ARBA00004141"/>
    </source>
</evidence>
<feature type="region of interest" description="Disordered" evidence="6">
    <location>
        <begin position="297"/>
        <end position="319"/>
    </location>
</feature>
<protein>
    <recommendedName>
        <fullName evidence="8">Rhodopsin domain-containing protein</fullName>
    </recommendedName>
</protein>
<dbReference type="Proteomes" id="UP001321760">
    <property type="component" value="Unassembled WGS sequence"/>
</dbReference>
<evidence type="ECO:0000313" key="10">
    <source>
        <dbReference type="Proteomes" id="UP001321760"/>
    </source>
</evidence>
<reference evidence="9" key="1">
    <citation type="journal article" date="2023" name="Mol. Phylogenet. Evol.">
        <title>Genome-scale phylogeny and comparative genomics of the fungal order Sordariales.</title>
        <authorList>
            <person name="Hensen N."/>
            <person name="Bonometti L."/>
            <person name="Westerberg I."/>
            <person name="Brannstrom I.O."/>
            <person name="Guillou S."/>
            <person name="Cros-Aarteil S."/>
            <person name="Calhoun S."/>
            <person name="Haridas S."/>
            <person name="Kuo A."/>
            <person name="Mondo S."/>
            <person name="Pangilinan J."/>
            <person name="Riley R."/>
            <person name="LaButti K."/>
            <person name="Andreopoulos B."/>
            <person name="Lipzen A."/>
            <person name="Chen C."/>
            <person name="Yan M."/>
            <person name="Daum C."/>
            <person name="Ng V."/>
            <person name="Clum A."/>
            <person name="Steindorff A."/>
            <person name="Ohm R.A."/>
            <person name="Martin F."/>
            <person name="Silar P."/>
            <person name="Natvig D.O."/>
            <person name="Lalanne C."/>
            <person name="Gautier V."/>
            <person name="Ament-Velasquez S.L."/>
            <person name="Kruys A."/>
            <person name="Hutchinson M.I."/>
            <person name="Powell A.J."/>
            <person name="Barry K."/>
            <person name="Miller A.N."/>
            <person name="Grigoriev I.V."/>
            <person name="Debuchy R."/>
            <person name="Gladieux P."/>
            <person name="Hiltunen Thoren M."/>
            <person name="Johannesson H."/>
        </authorList>
    </citation>
    <scope>NUCLEOTIDE SEQUENCE</scope>
    <source>
        <strain evidence="9">PSN243</strain>
    </source>
</reference>
<dbReference type="Pfam" id="PF20684">
    <property type="entry name" value="Fung_rhodopsin"/>
    <property type="match status" value="1"/>
</dbReference>
<feature type="transmembrane region" description="Helical" evidence="7">
    <location>
        <begin position="20"/>
        <end position="39"/>
    </location>
</feature>
<dbReference type="GO" id="GO:0016020">
    <property type="term" value="C:membrane"/>
    <property type="evidence" value="ECO:0007669"/>
    <property type="project" value="UniProtKB-SubCell"/>
</dbReference>
<feature type="domain" description="Rhodopsin" evidence="8">
    <location>
        <begin position="35"/>
        <end position="289"/>
    </location>
</feature>
<dbReference type="InterPro" id="IPR052337">
    <property type="entry name" value="SAT4-like"/>
</dbReference>
<comment type="caution">
    <text evidence="9">The sequence shown here is derived from an EMBL/GenBank/DDBJ whole genome shotgun (WGS) entry which is preliminary data.</text>
</comment>
<evidence type="ECO:0000256" key="2">
    <source>
        <dbReference type="ARBA" id="ARBA00022692"/>
    </source>
</evidence>
<accession>A0AAV9FZD1</accession>
<name>A0AAV9FZD1_9PEZI</name>
<comment type="similarity">
    <text evidence="5">Belongs to the SAT4 family.</text>
</comment>
<reference evidence="9" key="2">
    <citation type="submission" date="2023-05" db="EMBL/GenBank/DDBJ databases">
        <authorList>
            <consortium name="Lawrence Berkeley National Laboratory"/>
            <person name="Steindorff A."/>
            <person name="Hensen N."/>
            <person name="Bonometti L."/>
            <person name="Westerberg I."/>
            <person name="Brannstrom I.O."/>
            <person name="Guillou S."/>
            <person name="Cros-Aarteil S."/>
            <person name="Calhoun S."/>
            <person name="Haridas S."/>
            <person name="Kuo A."/>
            <person name="Mondo S."/>
            <person name="Pangilinan J."/>
            <person name="Riley R."/>
            <person name="Labutti K."/>
            <person name="Andreopoulos B."/>
            <person name="Lipzen A."/>
            <person name="Chen C."/>
            <person name="Yanf M."/>
            <person name="Daum C."/>
            <person name="Ng V."/>
            <person name="Clum A."/>
            <person name="Ohm R."/>
            <person name="Martin F."/>
            <person name="Silar P."/>
            <person name="Natvig D."/>
            <person name="Lalanne C."/>
            <person name="Gautier V."/>
            <person name="Ament-Velasquez S.L."/>
            <person name="Kruys A."/>
            <person name="Hutchinson M.I."/>
            <person name="Powell A.J."/>
            <person name="Barry K."/>
            <person name="Miller A.N."/>
            <person name="Grigoriev I.V."/>
            <person name="Debuchy R."/>
            <person name="Gladieux P."/>
            <person name="Thoren M.H."/>
            <person name="Johannesson H."/>
        </authorList>
    </citation>
    <scope>NUCLEOTIDE SEQUENCE</scope>
    <source>
        <strain evidence="9">PSN243</strain>
    </source>
</reference>
<dbReference type="InterPro" id="IPR049326">
    <property type="entry name" value="Rhodopsin_dom_fungi"/>
</dbReference>
<gene>
    <name evidence="9" type="ORF">QBC34DRAFT_387688</name>
</gene>
<evidence type="ECO:0000256" key="7">
    <source>
        <dbReference type="SAM" id="Phobius"/>
    </source>
</evidence>
<keyword evidence="10" id="KW-1185">Reference proteome</keyword>
<keyword evidence="3 7" id="KW-1133">Transmembrane helix</keyword>
<evidence type="ECO:0000256" key="4">
    <source>
        <dbReference type="ARBA" id="ARBA00023136"/>
    </source>
</evidence>
<evidence type="ECO:0000259" key="8">
    <source>
        <dbReference type="Pfam" id="PF20684"/>
    </source>
</evidence>
<dbReference type="AlphaFoldDB" id="A0AAV9FZD1"/>
<evidence type="ECO:0000256" key="5">
    <source>
        <dbReference type="ARBA" id="ARBA00038359"/>
    </source>
</evidence>
<sequence>MDPLQLPPSPPIDPNLGIKSTIWILTTLSALFLALRLHCRRRGSGLHWDDAILAAAWTALLSYVVIVTIILDKTAPPQQQHQLTNTQPSPTAPVKIKLDDISTIATLGLTSMTLAITAQSWSKTSFAVTLLRIAPPGGGSCWTRRFLWFAIGSMNVLFGLRALLLWVGCAPLEKAWRPMVKGRCWDAEVDVVLGIAVSAYSGVMDIVLTFIPWIIILPLNMKPREKWGCVIAMSMGIFAAIATFIKCSKIPLLGGGGTRQFLQLTIWGVIEPAVTIMGASVPAMRALLRNSAAKRRRLSQDKEEGGYELKTHPVAESGPNNSTVATWGSILSNWASTVATWGSAAASRVSRP</sequence>
<evidence type="ECO:0000256" key="6">
    <source>
        <dbReference type="SAM" id="MobiDB-lite"/>
    </source>
</evidence>
<proteinExistence type="inferred from homology"/>
<keyword evidence="4 7" id="KW-0472">Membrane</keyword>
<keyword evidence="2 7" id="KW-0812">Transmembrane</keyword>
<organism evidence="9 10">
    <name type="scientific">Podospora aff. communis PSN243</name>
    <dbReference type="NCBI Taxonomy" id="3040156"/>
    <lineage>
        <taxon>Eukaryota</taxon>
        <taxon>Fungi</taxon>
        <taxon>Dikarya</taxon>
        <taxon>Ascomycota</taxon>
        <taxon>Pezizomycotina</taxon>
        <taxon>Sordariomycetes</taxon>
        <taxon>Sordariomycetidae</taxon>
        <taxon>Sordariales</taxon>
        <taxon>Podosporaceae</taxon>
        <taxon>Podospora</taxon>
    </lineage>
</organism>
<dbReference type="PANTHER" id="PTHR33048">
    <property type="entry name" value="PTH11-LIKE INTEGRAL MEMBRANE PROTEIN (AFU_ORTHOLOGUE AFUA_5G11245)"/>
    <property type="match status" value="1"/>
</dbReference>
<evidence type="ECO:0000256" key="3">
    <source>
        <dbReference type="ARBA" id="ARBA00022989"/>
    </source>
</evidence>
<feature type="compositionally biased region" description="Basic and acidic residues" evidence="6">
    <location>
        <begin position="298"/>
        <end position="313"/>
    </location>
</feature>
<feature type="transmembrane region" description="Helical" evidence="7">
    <location>
        <begin position="227"/>
        <end position="245"/>
    </location>
</feature>
<feature type="transmembrane region" description="Helical" evidence="7">
    <location>
        <begin position="146"/>
        <end position="167"/>
    </location>
</feature>
<feature type="transmembrane region" description="Helical" evidence="7">
    <location>
        <begin position="265"/>
        <end position="288"/>
    </location>
</feature>
<dbReference type="EMBL" id="MU866036">
    <property type="protein sequence ID" value="KAK4442060.1"/>
    <property type="molecule type" value="Genomic_DNA"/>
</dbReference>
<feature type="transmembrane region" description="Helical" evidence="7">
    <location>
        <begin position="191"/>
        <end position="215"/>
    </location>
</feature>
<evidence type="ECO:0000313" key="9">
    <source>
        <dbReference type="EMBL" id="KAK4442060.1"/>
    </source>
</evidence>